<accession>A0A0K0XVG0</accession>
<gene>
    <name evidence="1" type="ORF">WM2015_1295</name>
</gene>
<evidence type="ECO:0000313" key="2">
    <source>
        <dbReference type="Proteomes" id="UP000066624"/>
    </source>
</evidence>
<dbReference type="AlphaFoldDB" id="A0A0K0XVG0"/>
<dbReference type="KEGG" id="wma:WM2015_1295"/>
<organism evidence="1 2">
    <name type="scientific">Wenzhouxiangella marina</name>
    <dbReference type="NCBI Taxonomy" id="1579979"/>
    <lineage>
        <taxon>Bacteria</taxon>
        <taxon>Pseudomonadati</taxon>
        <taxon>Pseudomonadota</taxon>
        <taxon>Gammaproteobacteria</taxon>
        <taxon>Chromatiales</taxon>
        <taxon>Wenzhouxiangellaceae</taxon>
        <taxon>Wenzhouxiangella</taxon>
    </lineage>
</organism>
<name>A0A0K0XVG0_9GAMM</name>
<proteinExistence type="predicted"/>
<dbReference type="OrthoDB" id="6706661at2"/>
<protein>
    <submittedName>
        <fullName evidence="1">Uncharacterized protein</fullName>
    </submittedName>
</protein>
<evidence type="ECO:0000313" key="1">
    <source>
        <dbReference type="EMBL" id="AKS41668.1"/>
    </source>
</evidence>
<dbReference type="Proteomes" id="UP000066624">
    <property type="component" value="Chromosome"/>
</dbReference>
<dbReference type="PATRIC" id="fig|1579979.3.peg.1329"/>
<keyword evidence="2" id="KW-1185">Reference proteome</keyword>
<dbReference type="RefSeq" id="WP_049725291.1">
    <property type="nucleotide sequence ID" value="NZ_CP012154.1"/>
</dbReference>
<dbReference type="EMBL" id="CP012154">
    <property type="protein sequence ID" value="AKS41668.1"/>
    <property type="molecule type" value="Genomic_DNA"/>
</dbReference>
<reference evidence="1 2" key="1">
    <citation type="submission" date="2015-07" db="EMBL/GenBank/DDBJ databases">
        <authorList>
            <person name="Noorani M."/>
        </authorList>
    </citation>
    <scope>NUCLEOTIDE SEQUENCE [LARGE SCALE GENOMIC DNA]</scope>
    <source>
        <strain evidence="1 2">KCTC 42284</strain>
    </source>
</reference>
<sequence>MQRKFVWIVVIAAALWLTWPARFEAGYSETLASLGLPAPRPGAGPSIEEPPLQRLFESPQAFRAEDLEIRLRAEFQVAARILSRRDYRGDNWASLAPIDLALGWGPMSDPEVLEQIEISQRGRFYFWRVDQFPIPRAQIEQSSANMHLIPGSPELFERLKTVEASDRILLRGFLVDIDRDDGYYWRTSTRRTDTGNGACELLLVTDFEPL</sequence>